<gene>
    <name evidence="6" type="ORF">Ssi02_12250</name>
</gene>
<dbReference type="EMBL" id="BOOW01000007">
    <property type="protein sequence ID" value="GII90994.1"/>
    <property type="molecule type" value="Genomic_DNA"/>
</dbReference>
<evidence type="ECO:0000259" key="5">
    <source>
        <dbReference type="Pfam" id="PF13399"/>
    </source>
</evidence>
<keyword evidence="7" id="KW-1185">Reference proteome</keyword>
<dbReference type="PANTHER" id="PTHR33392">
    <property type="entry name" value="POLYISOPRENYL-TEICHOIC ACID--PEPTIDOGLYCAN TEICHOIC ACID TRANSFERASE TAGU"/>
    <property type="match status" value="1"/>
</dbReference>
<protein>
    <submittedName>
        <fullName evidence="6">LytR family transcriptional regulator</fullName>
    </submittedName>
</protein>
<feature type="transmembrane region" description="Helical" evidence="3">
    <location>
        <begin position="61"/>
        <end position="81"/>
    </location>
</feature>
<dbReference type="InterPro" id="IPR004474">
    <property type="entry name" value="LytR_CpsA_psr"/>
</dbReference>
<feature type="region of interest" description="Disordered" evidence="2">
    <location>
        <begin position="495"/>
        <end position="529"/>
    </location>
</feature>
<keyword evidence="3" id="KW-1133">Transmembrane helix</keyword>
<evidence type="ECO:0000313" key="6">
    <source>
        <dbReference type="EMBL" id="GII90994.1"/>
    </source>
</evidence>
<dbReference type="Gene3D" id="3.40.630.190">
    <property type="entry name" value="LCP protein"/>
    <property type="match status" value="1"/>
</dbReference>
<dbReference type="Gene3D" id="3.30.70.2390">
    <property type="match status" value="1"/>
</dbReference>
<dbReference type="Proteomes" id="UP000606172">
    <property type="component" value="Unassembled WGS sequence"/>
</dbReference>
<evidence type="ECO:0000256" key="3">
    <source>
        <dbReference type="SAM" id="Phobius"/>
    </source>
</evidence>
<dbReference type="NCBIfam" id="TIGR00350">
    <property type="entry name" value="lytR_cpsA_psr"/>
    <property type="match status" value="1"/>
</dbReference>
<keyword evidence="3" id="KW-0812">Transmembrane</keyword>
<feature type="region of interest" description="Disordered" evidence="2">
    <location>
        <begin position="1"/>
        <end position="22"/>
    </location>
</feature>
<proteinExistence type="inferred from homology"/>
<evidence type="ECO:0000313" key="7">
    <source>
        <dbReference type="Proteomes" id="UP000606172"/>
    </source>
</evidence>
<comment type="similarity">
    <text evidence="1">Belongs to the LytR/CpsA/Psr (LCP) family.</text>
</comment>
<accession>A0A919VAD1</accession>
<feature type="domain" description="Cell envelope-related transcriptional attenuator" evidence="4">
    <location>
        <begin position="135"/>
        <end position="278"/>
    </location>
</feature>
<dbReference type="Pfam" id="PF13399">
    <property type="entry name" value="LytR_C"/>
    <property type="match status" value="1"/>
</dbReference>
<feature type="domain" description="LytR/CpsA/Psr regulator C-terminal" evidence="5">
    <location>
        <begin position="403"/>
        <end position="486"/>
    </location>
</feature>
<dbReference type="Pfam" id="PF03816">
    <property type="entry name" value="LytR_cpsA_psr"/>
    <property type="match status" value="1"/>
</dbReference>
<dbReference type="RefSeq" id="WP_204021896.1">
    <property type="nucleotide sequence ID" value="NZ_BOOW01000007.1"/>
</dbReference>
<keyword evidence="3" id="KW-0472">Membrane</keyword>
<dbReference type="InterPro" id="IPR050922">
    <property type="entry name" value="LytR/CpsA/Psr_CW_biosynth"/>
</dbReference>
<feature type="region of interest" description="Disordered" evidence="2">
    <location>
        <begin position="366"/>
        <end position="399"/>
    </location>
</feature>
<dbReference type="InterPro" id="IPR027381">
    <property type="entry name" value="LytR/CpsA/Psr_C"/>
</dbReference>
<feature type="compositionally biased region" description="Low complexity" evidence="2">
    <location>
        <begin position="504"/>
        <end position="523"/>
    </location>
</feature>
<feature type="compositionally biased region" description="Low complexity" evidence="2">
    <location>
        <begin position="366"/>
        <end position="375"/>
    </location>
</feature>
<dbReference type="AlphaFoldDB" id="A0A919VAD1"/>
<organism evidence="6 7">
    <name type="scientific">Sinosporangium siamense</name>
    <dbReference type="NCBI Taxonomy" id="1367973"/>
    <lineage>
        <taxon>Bacteria</taxon>
        <taxon>Bacillati</taxon>
        <taxon>Actinomycetota</taxon>
        <taxon>Actinomycetes</taxon>
        <taxon>Streptosporangiales</taxon>
        <taxon>Streptosporangiaceae</taxon>
        <taxon>Sinosporangium</taxon>
    </lineage>
</organism>
<name>A0A919VAD1_9ACTN</name>
<feature type="compositionally biased region" description="Pro residues" evidence="2">
    <location>
        <begin position="376"/>
        <end position="398"/>
    </location>
</feature>
<evidence type="ECO:0000259" key="4">
    <source>
        <dbReference type="Pfam" id="PF03816"/>
    </source>
</evidence>
<dbReference type="PANTHER" id="PTHR33392:SF6">
    <property type="entry name" value="POLYISOPRENYL-TEICHOIC ACID--PEPTIDOGLYCAN TEICHOIC ACID TRANSFERASE TAGU"/>
    <property type="match status" value="1"/>
</dbReference>
<sequence length="529" mass="54882">MRDSHRPEGSPGGSGPSREDGLDEAAVRVGGDAYGGVRLGGAPRAAARKSARGARTRRRNLVLAGAMSSVVLMGSAVLWALPNYAASQIDSVDAGVAGSASRGAMNILLVGVDRRDNLTRREQNQLKLGRDTGRRTDTMMLVHLSEDHSKVTVVSIPRDTWTTLPDGKGDHKINAAYQLGGPKLTVKAVQSLTGLTVNHYVEVDVLGFIKVVDAIGGVSVCTPVPIDDPKTALNLQPGTYELDGVKALAFARTRVTARSDFDRIDRQQQFMSALLKQALSGDTLTSPAKLTGFITTTLNTLTVDAELSADLLGLANQLKGISTDDVSFATVPIADSDFRTPTGESAVLLDKAAARALFQSIDADQPLAAPGSSASPKPPASGSPSASPTPAPSPPALTVPPGRVTLRVLNGTAIVGLGARTKTALVGAGFLIPDKPGDTSRRDHTQTVVRYGTGQLDAARTVAAALPGSELREVEIDGIEVIVGRDQPAVKKVTVTGTPPPSTAPAAKATAAPTTTATARTATQNICKK</sequence>
<comment type="caution">
    <text evidence="6">The sequence shown here is derived from an EMBL/GenBank/DDBJ whole genome shotgun (WGS) entry which is preliminary data.</text>
</comment>
<evidence type="ECO:0000256" key="1">
    <source>
        <dbReference type="ARBA" id="ARBA00006068"/>
    </source>
</evidence>
<evidence type="ECO:0000256" key="2">
    <source>
        <dbReference type="SAM" id="MobiDB-lite"/>
    </source>
</evidence>
<reference evidence="6" key="1">
    <citation type="submission" date="2021-01" db="EMBL/GenBank/DDBJ databases">
        <title>Whole genome shotgun sequence of Sinosporangium siamense NBRC 109515.</title>
        <authorList>
            <person name="Komaki H."/>
            <person name="Tamura T."/>
        </authorList>
    </citation>
    <scope>NUCLEOTIDE SEQUENCE</scope>
    <source>
        <strain evidence="6">NBRC 109515</strain>
    </source>
</reference>